<dbReference type="EC" id="2.3.1.31" evidence="3"/>
<comment type="caution">
    <text evidence="3">The sequence shown here is derived from an EMBL/GenBank/DDBJ whole genome shotgun (WGS) entry which is preliminary data.</text>
</comment>
<dbReference type="RefSeq" id="WP_050061324.1">
    <property type="nucleotide sequence ID" value="NZ_JACHEK010000011.1"/>
</dbReference>
<evidence type="ECO:0000259" key="2">
    <source>
        <dbReference type="Pfam" id="PF00561"/>
    </source>
</evidence>
<dbReference type="NCBIfam" id="NF005071">
    <property type="entry name" value="PRK06489.1"/>
    <property type="match status" value="1"/>
</dbReference>
<protein>
    <submittedName>
        <fullName evidence="3">Homoserine O-acetyltransferase</fullName>
        <ecNumber evidence="3">2.3.1.31</ecNumber>
    </submittedName>
</protein>
<keyword evidence="1 3" id="KW-0808">Transferase</keyword>
<dbReference type="InterPro" id="IPR000073">
    <property type="entry name" value="AB_hydrolase_1"/>
</dbReference>
<organism evidence="3 4">
    <name type="scientific">Silvibacterium bohemicum</name>
    <dbReference type="NCBI Taxonomy" id="1577686"/>
    <lineage>
        <taxon>Bacteria</taxon>
        <taxon>Pseudomonadati</taxon>
        <taxon>Acidobacteriota</taxon>
        <taxon>Terriglobia</taxon>
        <taxon>Terriglobales</taxon>
        <taxon>Acidobacteriaceae</taxon>
        <taxon>Silvibacterium</taxon>
    </lineage>
</organism>
<dbReference type="PANTHER" id="PTHR32268:SF11">
    <property type="entry name" value="HOMOSERINE O-ACETYLTRANSFERASE"/>
    <property type="match status" value="1"/>
</dbReference>
<feature type="domain" description="AB hydrolase-1" evidence="2">
    <location>
        <begin position="88"/>
        <end position="310"/>
    </location>
</feature>
<dbReference type="GO" id="GO:0009092">
    <property type="term" value="P:homoserine metabolic process"/>
    <property type="evidence" value="ECO:0007669"/>
    <property type="project" value="TreeGrafter"/>
</dbReference>
<dbReference type="OrthoDB" id="9800754at2"/>
<accession>A0A841K071</accession>
<proteinExistence type="predicted"/>
<dbReference type="Pfam" id="PF00561">
    <property type="entry name" value="Abhydrolase_1"/>
    <property type="match status" value="1"/>
</dbReference>
<keyword evidence="4" id="KW-1185">Reference proteome</keyword>
<reference evidence="3 4" key="1">
    <citation type="submission" date="2020-08" db="EMBL/GenBank/DDBJ databases">
        <title>Genomic Encyclopedia of Type Strains, Phase IV (KMG-IV): sequencing the most valuable type-strain genomes for metagenomic binning, comparative biology and taxonomic classification.</title>
        <authorList>
            <person name="Goeker M."/>
        </authorList>
    </citation>
    <scope>NUCLEOTIDE SEQUENCE [LARGE SCALE GENOMIC DNA]</scope>
    <source>
        <strain evidence="3 4">DSM 103733</strain>
    </source>
</reference>
<evidence type="ECO:0000313" key="3">
    <source>
        <dbReference type="EMBL" id="MBB6146800.1"/>
    </source>
</evidence>
<dbReference type="AlphaFoldDB" id="A0A841K071"/>
<dbReference type="Proteomes" id="UP000538666">
    <property type="component" value="Unassembled WGS sequence"/>
</dbReference>
<dbReference type="EMBL" id="JACHEK010000011">
    <property type="protein sequence ID" value="MBB6146800.1"/>
    <property type="molecule type" value="Genomic_DNA"/>
</dbReference>
<keyword evidence="3" id="KW-0012">Acyltransferase</keyword>
<dbReference type="GO" id="GO:0009086">
    <property type="term" value="P:methionine biosynthetic process"/>
    <property type="evidence" value="ECO:0007669"/>
    <property type="project" value="TreeGrafter"/>
</dbReference>
<evidence type="ECO:0000256" key="1">
    <source>
        <dbReference type="ARBA" id="ARBA00022679"/>
    </source>
</evidence>
<dbReference type="PANTHER" id="PTHR32268">
    <property type="entry name" value="HOMOSERINE O-ACETYLTRANSFERASE"/>
    <property type="match status" value="1"/>
</dbReference>
<dbReference type="GO" id="GO:0004414">
    <property type="term" value="F:homoserine O-acetyltransferase activity"/>
    <property type="evidence" value="ECO:0007669"/>
    <property type="project" value="UniProtKB-EC"/>
</dbReference>
<gene>
    <name evidence="3" type="ORF">HNQ77_004781</name>
</gene>
<sequence length="346" mass="38386">MQQNAMASPWQAARNDGAAESDAAFKNYRFRDGEVLPEVRIHYATLGTSHRDNSGQIDNAVLVVHWTGSDGNALLSKNYMEALFAPGKPLDASRYFLIFPDNVGHGRSSKPSDGLRAQFPKYGYGDMVDLQYRLLTQVLGVKHLRAILGMSMGGMNAWQWAESHPDFMDGIMPVVSMPIPVSGRNLLWRRIVINSIQSDPDYKAGDYSSPPAGWIKTFPLMRMMLDGVPHLQEVVPDQAGADRFIAEAQKQAMPTDANDILYSLRSSSDYNPEAELHSIKTIVYALNFSDDAFNPAELQNMDGLIAKVPHGRFVLQPGSAQTFGHLTMAHPELWANHVAEFIRSLP</sequence>
<dbReference type="SUPFAM" id="SSF53474">
    <property type="entry name" value="alpha/beta-Hydrolases"/>
    <property type="match status" value="1"/>
</dbReference>
<dbReference type="InterPro" id="IPR008220">
    <property type="entry name" value="HAT_MetX-like"/>
</dbReference>
<name>A0A841K071_9BACT</name>
<dbReference type="InterPro" id="IPR029058">
    <property type="entry name" value="AB_hydrolase_fold"/>
</dbReference>
<dbReference type="Gene3D" id="3.40.50.1820">
    <property type="entry name" value="alpha/beta hydrolase"/>
    <property type="match status" value="1"/>
</dbReference>
<evidence type="ECO:0000313" key="4">
    <source>
        <dbReference type="Proteomes" id="UP000538666"/>
    </source>
</evidence>